<comment type="caution">
    <text evidence="1">The sequence shown here is derived from an EMBL/GenBank/DDBJ whole genome shotgun (WGS) entry which is preliminary data.</text>
</comment>
<evidence type="ECO:0000313" key="1">
    <source>
        <dbReference type="EMBL" id="GER41770.1"/>
    </source>
</evidence>
<sequence length="163" mass="18878">MSWNSNDGTKAQQESTALSDVFYIQSTGTKAQQEPTALLDLPIPLSLLYAHIPPRPARRQCHHSLTSIQRERRACETWRTKRSEVIEIQRGSTKLSRLNKRSEAAIPHYVLMYNPKLVWVIEVLKVWTRLQVLLAVWTKEELDAIKASQPKLYDDRPSKKKEE</sequence>
<organism evidence="1 2">
    <name type="scientific">Striga asiatica</name>
    <name type="common">Asiatic witchweed</name>
    <name type="synonym">Buchnera asiatica</name>
    <dbReference type="NCBI Taxonomy" id="4170"/>
    <lineage>
        <taxon>Eukaryota</taxon>
        <taxon>Viridiplantae</taxon>
        <taxon>Streptophyta</taxon>
        <taxon>Embryophyta</taxon>
        <taxon>Tracheophyta</taxon>
        <taxon>Spermatophyta</taxon>
        <taxon>Magnoliopsida</taxon>
        <taxon>eudicotyledons</taxon>
        <taxon>Gunneridae</taxon>
        <taxon>Pentapetalae</taxon>
        <taxon>asterids</taxon>
        <taxon>lamiids</taxon>
        <taxon>Lamiales</taxon>
        <taxon>Orobanchaceae</taxon>
        <taxon>Buchnereae</taxon>
        <taxon>Striga</taxon>
    </lineage>
</organism>
<dbReference type="Proteomes" id="UP000325081">
    <property type="component" value="Unassembled WGS sequence"/>
</dbReference>
<name>A0A5A7Q9A0_STRAF</name>
<proteinExistence type="predicted"/>
<gene>
    <name evidence="1" type="ORF">STAS_18503</name>
</gene>
<keyword evidence="2" id="KW-1185">Reference proteome</keyword>
<dbReference type="AlphaFoldDB" id="A0A5A7Q9A0"/>
<dbReference type="EMBL" id="BKCP01006183">
    <property type="protein sequence ID" value="GER41770.1"/>
    <property type="molecule type" value="Genomic_DNA"/>
</dbReference>
<protein>
    <submittedName>
        <fullName evidence="1">Niban-like protein 2</fullName>
    </submittedName>
</protein>
<accession>A0A5A7Q9A0</accession>
<reference evidence="2" key="1">
    <citation type="journal article" date="2019" name="Curr. Biol.">
        <title>Genome Sequence of Striga asiatica Provides Insight into the Evolution of Plant Parasitism.</title>
        <authorList>
            <person name="Yoshida S."/>
            <person name="Kim S."/>
            <person name="Wafula E.K."/>
            <person name="Tanskanen J."/>
            <person name="Kim Y.M."/>
            <person name="Honaas L."/>
            <person name="Yang Z."/>
            <person name="Spallek T."/>
            <person name="Conn C.E."/>
            <person name="Ichihashi Y."/>
            <person name="Cheong K."/>
            <person name="Cui S."/>
            <person name="Der J.P."/>
            <person name="Gundlach H."/>
            <person name="Jiao Y."/>
            <person name="Hori C."/>
            <person name="Ishida J.K."/>
            <person name="Kasahara H."/>
            <person name="Kiba T."/>
            <person name="Kim M.S."/>
            <person name="Koo N."/>
            <person name="Laohavisit A."/>
            <person name="Lee Y.H."/>
            <person name="Lumba S."/>
            <person name="McCourt P."/>
            <person name="Mortimer J.C."/>
            <person name="Mutuku J.M."/>
            <person name="Nomura T."/>
            <person name="Sasaki-Sekimoto Y."/>
            <person name="Seto Y."/>
            <person name="Wang Y."/>
            <person name="Wakatake T."/>
            <person name="Sakakibara H."/>
            <person name="Demura T."/>
            <person name="Yamaguchi S."/>
            <person name="Yoneyama K."/>
            <person name="Manabe R.I."/>
            <person name="Nelson D.C."/>
            <person name="Schulman A.H."/>
            <person name="Timko M.P."/>
            <person name="dePamphilis C.W."/>
            <person name="Choi D."/>
            <person name="Shirasu K."/>
        </authorList>
    </citation>
    <scope>NUCLEOTIDE SEQUENCE [LARGE SCALE GENOMIC DNA]</scope>
    <source>
        <strain evidence="2">cv. UVA1</strain>
    </source>
</reference>
<evidence type="ECO:0000313" key="2">
    <source>
        <dbReference type="Proteomes" id="UP000325081"/>
    </source>
</evidence>